<evidence type="ECO:0000313" key="2">
    <source>
        <dbReference type="EMBL" id="KAJ9550363.1"/>
    </source>
</evidence>
<sequence length="228" mass="26058">MKVVDSIHASLIRKLCDAFREGYDVLTIYPNEKDDDELVGLKGDDLLKMSFKENFFHRTIYIWNLSGYNPALADLFTKVFDHSQPGSVVSSSEWVTTESYRPDNPKHVEIINAIKTTLRLPDLRSASEISKLAEEAGYEVVEKKDNLVNSSRGKPWFERLKEKRSRCRRRYKAIKVLVKLGLVPKSTMDDYRILLLKAVDYLIKGGETGIFSPAYITRCQKPGKPPQA</sequence>
<comment type="caution">
    <text evidence="2">The sequence shown here is derived from an EMBL/GenBank/DDBJ whole genome shotgun (WGS) entry which is preliminary data.</text>
</comment>
<name>A0AA38SX89_9ASTR</name>
<dbReference type="PANTHER" id="PTHR44742:SF2">
    <property type="entry name" value="24-METHYLENESTEROL C-METHYLTRANSFERASE 2"/>
    <property type="match status" value="1"/>
</dbReference>
<gene>
    <name evidence="2" type="ORF">OSB04_014408</name>
</gene>
<dbReference type="GO" id="GO:0008168">
    <property type="term" value="F:methyltransferase activity"/>
    <property type="evidence" value="ECO:0007669"/>
    <property type="project" value="InterPro"/>
</dbReference>
<organism evidence="2 3">
    <name type="scientific">Centaurea solstitialis</name>
    <name type="common">yellow star-thistle</name>
    <dbReference type="NCBI Taxonomy" id="347529"/>
    <lineage>
        <taxon>Eukaryota</taxon>
        <taxon>Viridiplantae</taxon>
        <taxon>Streptophyta</taxon>
        <taxon>Embryophyta</taxon>
        <taxon>Tracheophyta</taxon>
        <taxon>Spermatophyta</taxon>
        <taxon>Magnoliopsida</taxon>
        <taxon>eudicotyledons</taxon>
        <taxon>Gunneridae</taxon>
        <taxon>Pentapetalae</taxon>
        <taxon>asterids</taxon>
        <taxon>campanulids</taxon>
        <taxon>Asterales</taxon>
        <taxon>Asteraceae</taxon>
        <taxon>Carduoideae</taxon>
        <taxon>Cardueae</taxon>
        <taxon>Centaureinae</taxon>
        <taxon>Centaurea</taxon>
    </lineage>
</organism>
<protein>
    <recommendedName>
        <fullName evidence="1">Sterol methyltransferase C-terminal domain-containing protein</fullName>
    </recommendedName>
</protein>
<dbReference type="Pfam" id="PF08498">
    <property type="entry name" value="Sterol_MT_C"/>
    <property type="match status" value="1"/>
</dbReference>
<dbReference type="GO" id="GO:0006694">
    <property type="term" value="P:steroid biosynthetic process"/>
    <property type="evidence" value="ECO:0007669"/>
    <property type="project" value="InterPro"/>
</dbReference>
<feature type="domain" description="Sterol methyltransferase C-terminal" evidence="1">
    <location>
        <begin position="172"/>
        <end position="222"/>
    </location>
</feature>
<dbReference type="EMBL" id="JARYMX010000004">
    <property type="protein sequence ID" value="KAJ9550363.1"/>
    <property type="molecule type" value="Genomic_DNA"/>
</dbReference>
<keyword evidence="3" id="KW-1185">Reference proteome</keyword>
<dbReference type="PANTHER" id="PTHR44742">
    <property type="match status" value="1"/>
</dbReference>
<dbReference type="InterPro" id="IPR013705">
    <property type="entry name" value="Sterol_MeTrfase_C"/>
</dbReference>
<accession>A0AA38SX89</accession>
<dbReference type="Proteomes" id="UP001172457">
    <property type="component" value="Chromosome 4"/>
</dbReference>
<proteinExistence type="predicted"/>
<reference evidence="2" key="1">
    <citation type="submission" date="2023-03" db="EMBL/GenBank/DDBJ databases">
        <title>Chromosome-scale reference genome and RAD-based genetic map of yellow starthistle (Centaurea solstitialis) reveal putative structural variation and QTLs associated with invader traits.</title>
        <authorList>
            <person name="Reatini B."/>
            <person name="Cang F.A."/>
            <person name="Jiang Q."/>
            <person name="Mckibben M.T.W."/>
            <person name="Barker M.S."/>
            <person name="Rieseberg L.H."/>
            <person name="Dlugosch K.M."/>
        </authorList>
    </citation>
    <scope>NUCLEOTIDE SEQUENCE</scope>
    <source>
        <strain evidence="2">CAN-66</strain>
        <tissue evidence="2">Leaf</tissue>
    </source>
</reference>
<evidence type="ECO:0000313" key="3">
    <source>
        <dbReference type="Proteomes" id="UP001172457"/>
    </source>
</evidence>
<dbReference type="Gene3D" id="3.40.50.150">
    <property type="entry name" value="Vaccinia Virus protein VP39"/>
    <property type="match status" value="1"/>
</dbReference>
<evidence type="ECO:0000259" key="1">
    <source>
        <dbReference type="Pfam" id="PF08498"/>
    </source>
</evidence>
<dbReference type="AlphaFoldDB" id="A0AA38SX89"/>
<dbReference type="InterPro" id="IPR029063">
    <property type="entry name" value="SAM-dependent_MTases_sf"/>
</dbReference>